<protein>
    <recommendedName>
        <fullName evidence="3 5">Regulatory protein RecX</fullName>
    </recommendedName>
</protein>
<organism evidence="8 9">
    <name type="scientific">Subtercola vilae</name>
    <dbReference type="NCBI Taxonomy" id="2056433"/>
    <lineage>
        <taxon>Bacteria</taxon>
        <taxon>Bacillati</taxon>
        <taxon>Actinomycetota</taxon>
        <taxon>Actinomycetes</taxon>
        <taxon>Micrococcales</taxon>
        <taxon>Microbacteriaceae</taxon>
        <taxon>Subtercola</taxon>
    </lineage>
</organism>
<sequence length="200" mass="22357">MVAKVTYLPGVIAVPEEIGEGEFDGDGYGESEVEDAMSEGEREAFLENVVVRALARKALSEWEVTKLLAANGVDESEFELFLDRYRANKYVDDFDLAENLVETLHRRKGYGRSQIKNELSTRHVQPEIISAALEALDDDDELRRAIELAEKRAPSLARLDAQTAERRLTSFLMRKGYPSAVIRSAVAAALTPGPRKVRFN</sequence>
<comment type="similarity">
    <text evidence="2 5">Belongs to the RecX family.</text>
</comment>
<comment type="function">
    <text evidence="5">Modulates RecA activity.</text>
</comment>
<proteinExistence type="inferred from homology"/>
<dbReference type="HAMAP" id="MF_01114">
    <property type="entry name" value="RecX"/>
    <property type="match status" value="1"/>
</dbReference>
<gene>
    <name evidence="5" type="primary">recX</name>
    <name evidence="8" type="ORF">D4765_12365</name>
</gene>
<feature type="domain" description="RecX second three-helical" evidence="6">
    <location>
        <begin position="92"/>
        <end position="133"/>
    </location>
</feature>
<dbReference type="InterPro" id="IPR053924">
    <property type="entry name" value="RecX_HTH_2nd"/>
</dbReference>
<evidence type="ECO:0000259" key="7">
    <source>
        <dbReference type="Pfam" id="PF21981"/>
    </source>
</evidence>
<dbReference type="Gene3D" id="1.10.10.10">
    <property type="entry name" value="Winged helix-like DNA-binding domain superfamily/Winged helix DNA-binding domain"/>
    <property type="match status" value="2"/>
</dbReference>
<keyword evidence="9" id="KW-1185">Reference proteome</keyword>
<accession>A0A4T2BVQ7</accession>
<dbReference type="InterPro" id="IPR053925">
    <property type="entry name" value="RecX_HTH_3rd"/>
</dbReference>
<evidence type="ECO:0000256" key="5">
    <source>
        <dbReference type="HAMAP-Rule" id="MF_01114"/>
    </source>
</evidence>
<evidence type="ECO:0000256" key="1">
    <source>
        <dbReference type="ARBA" id="ARBA00004496"/>
    </source>
</evidence>
<dbReference type="PANTHER" id="PTHR33602">
    <property type="entry name" value="REGULATORY PROTEIN RECX FAMILY PROTEIN"/>
    <property type="match status" value="1"/>
</dbReference>
<dbReference type="InterPro" id="IPR003783">
    <property type="entry name" value="Regulatory_RecX"/>
</dbReference>
<dbReference type="OrthoDB" id="5244465at2"/>
<evidence type="ECO:0000313" key="9">
    <source>
        <dbReference type="Proteomes" id="UP000306192"/>
    </source>
</evidence>
<keyword evidence="4 5" id="KW-0963">Cytoplasm</keyword>
<dbReference type="RefSeq" id="WP_136642607.1">
    <property type="nucleotide sequence ID" value="NZ_QYRT01000024.1"/>
</dbReference>
<dbReference type="Pfam" id="PF21981">
    <property type="entry name" value="RecX_HTH3"/>
    <property type="match status" value="1"/>
</dbReference>
<dbReference type="EMBL" id="QYRT01000024">
    <property type="protein sequence ID" value="TIH34611.1"/>
    <property type="molecule type" value="Genomic_DNA"/>
</dbReference>
<name>A0A4T2BVQ7_9MICO</name>
<feature type="domain" description="RecX third three-helical" evidence="7">
    <location>
        <begin position="139"/>
        <end position="186"/>
    </location>
</feature>
<evidence type="ECO:0000256" key="3">
    <source>
        <dbReference type="ARBA" id="ARBA00018111"/>
    </source>
</evidence>
<dbReference type="AlphaFoldDB" id="A0A4T2BVQ7"/>
<evidence type="ECO:0000256" key="4">
    <source>
        <dbReference type="ARBA" id="ARBA00022490"/>
    </source>
</evidence>
<dbReference type="GO" id="GO:0006282">
    <property type="term" value="P:regulation of DNA repair"/>
    <property type="evidence" value="ECO:0007669"/>
    <property type="project" value="UniProtKB-UniRule"/>
</dbReference>
<evidence type="ECO:0000256" key="2">
    <source>
        <dbReference type="ARBA" id="ARBA00009695"/>
    </source>
</evidence>
<dbReference type="Pfam" id="PF02631">
    <property type="entry name" value="RecX_HTH2"/>
    <property type="match status" value="1"/>
</dbReference>
<evidence type="ECO:0000313" key="8">
    <source>
        <dbReference type="EMBL" id="TIH34611.1"/>
    </source>
</evidence>
<dbReference type="GO" id="GO:0005737">
    <property type="term" value="C:cytoplasm"/>
    <property type="evidence" value="ECO:0007669"/>
    <property type="project" value="UniProtKB-SubCell"/>
</dbReference>
<dbReference type="Proteomes" id="UP000306192">
    <property type="component" value="Unassembled WGS sequence"/>
</dbReference>
<comment type="caution">
    <text evidence="8">The sequence shown here is derived from an EMBL/GenBank/DDBJ whole genome shotgun (WGS) entry which is preliminary data.</text>
</comment>
<dbReference type="InterPro" id="IPR036388">
    <property type="entry name" value="WH-like_DNA-bd_sf"/>
</dbReference>
<reference evidence="8 9" key="1">
    <citation type="journal article" date="2019" name="Microorganisms">
        <title>Systematic Affiliation and Genome Analysis of Subtercola vilae DB165(T) with Particular Emphasis on Cold Adaptation of an Isolate from a High-Altitude Cold Volcano Lake.</title>
        <authorList>
            <person name="Villalobos A.S."/>
            <person name="Wiese J."/>
            <person name="Imhoff J.F."/>
            <person name="Dorador C."/>
            <person name="Keller A."/>
            <person name="Hentschel U."/>
        </authorList>
    </citation>
    <scope>NUCLEOTIDE SEQUENCE [LARGE SCALE GENOMIC DNA]</scope>
    <source>
        <strain evidence="8 9">DB165</strain>
    </source>
</reference>
<comment type="subcellular location">
    <subcellularLocation>
        <location evidence="1 5">Cytoplasm</location>
    </subcellularLocation>
</comment>
<evidence type="ECO:0000259" key="6">
    <source>
        <dbReference type="Pfam" id="PF02631"/>
    </source>
</evidence>
<dbReference type="PANTHER" id="PTHR33602:SF1">
    <property type="entry name" value="REGULATORY PROTEIN RECX FAMILY PROTEIN"/>
    <property type="match status" value="1"/>
</dbReference>